<evidence type="ECO:0000259" key="3">
    <source>
        <dbReference type="PROSITE" id="PS51186"/>
    </source>
</evidence>
<dbReference type="EMBL" id="PYMH01000001">
    <property type="protein sequence ID" value="PSU36337.1"/>
    <property type="molecule type" value="Genomic_DNA"/>
</dbReference>
<dbReference type="AlphaFoldDB" id="A0A2T3J4W9"/>
<dbReference type="PROSITE" id="PS51186">
    <property type="entry name" value="GNAT"/>
    <property type="match status" value="1"/>
</dbReference>
<evidence type="ECO:0000313" key="4">
    <source>
        <dbReference type="EMBL" id="PSU36337.1"/>
    </source>
</evidence>
<dbReference type="OrthoDB" id="510731at2"/>
<name>A0A2T3J4W9_9GAMM</name>
<organism evidence="4 5">
    <name type="scientific">Photobacterium lutimaris</name>
    <dbReference type="NCBI Taxonomy" id="388278"/>
    <lineage>
        <taxon>Bacteria</taxon>
        <taxon>Pseudomonadati</taxon>
        <taxon>Pseudomonadota</taxon>
        <taxon>Gammaproteobacteria</taxon>
        <taxon>Vibrionales</taxon>
        <taxon>Vibrionaceae</taxon>
        <taxon>Photobacterium</taxon>
    </lineage>
</organism>
<dbReference type="RefSeq" id="WP_107347691.1">
    <property type="nucleotide sequence ID" value="NZ_PYMH01000001.1"/>
</dbReference>
<gene>
    <name evidence="4" type="ORF">C9I99_04910</name>
</gene>
<protein>
    <submittedName>
        <fullName evidence="4">GNAT family N-acetyltransferase</fullName>
    </submittedName>
</protein>
<dbReference type="PANTHER" id="PTHR43877:SF2">
    <property type="entry name" value="AMINOALKYLPHOSPHONATE N-ACETYLTRANSFERASE-RELATED"/>
    <property type="match status" value="1"/>
</dbReference>
<dbReference type="InterPro" id="IPR050832">
    <property type="entry name" value="Bact_Acetyltransf"/>
</dbReference>
<dbReference type="PANTHER" id="PTHR43877">
    <property type="entry name" value="AMINOALKYLPHOSPHONATE N-ACETYLTRANSFERASE-RELATED-RELATED"/>
    <property type="match status" value="1"/>
</dbReference>
<comment type="caution">
    <text evidence="4">The sequence shown here is derived from an EMBL/GenBank/DDBJ whole genome shotgun (WGS) entry which is preliminary data.</text>
</comment>
<evidence type="ECO:0000256" key="2">
    <source>
        <dbReference type="ARBA" id="ARBA00023315"/>
    </source>
</evidence>
<dbReference type="CDD" id="cd04301">
    <property type="entry name" value="NAT_SF"/>
    <property type="match status" value="1"/>
</dbReference>
<dbReference type="GO" id="GO:0016747">
    <property type="term" value="F:acyltransferase activity, transferring groups other than amino-acyl groups"/>
    <property type="evidence" value="ECO:0007669"/>
    <property type="project" value="InterPro"/>
</dbReference>
<dbReference type="Gene3D" id="3.40.630.30">
    <property type="match status" value="1"/>
</dbReference>
<dbReference type="InterPro" id="IPR016181">
    <property type="entry name" value="Acyl_CoA_acyltransferase"/>
</dbReference>
<keyword evidence="1 4" id="KW-0808">Transferase</keyword>
<keyword evidence="2" id="KW-0012">Acyltransferase</keyword>
<accession>A0A2T3J4W9</accession>
<evidence type="ECO:0000256" key="1">
    <source>
        <dbReference type="ARBA" id="ARBA00022679"/>
    </source>
</evidence>
<dbReference type="InterPro" id="IPR000182">
    <property type="entry name" value="GNAT_dom"/>
</dbReference>
<dbReference type="Proteomes" id="UP000241222">
    <property type="component" value="Unassembled WGS sequence"/>
</dbReference>
<reference evidence="4 5" key="1">
    <citation type="submission" date="2018-03" db="EMBL/GenBank/DDBJ databases">
        <title>Whole genome sequencing of Histamine producing bacteria.</title>
        <authorList>
            <person name="Butler K."/>
        </authorList>
    </citation>
    <scope>NUCLEOTIDE SEQUENCE [LARGE SCALE GENOMIC DNA]</scope>
    <source>
        <strain evidence="4 5">JCM 13586</strain>
    </source>
</reference>
<sequence>MEFVSASEAHFGEIAQLVSSPEELYSVCPSGTFPWDREQIRDIARERSELTVCMEDGQVVAFGNLYNIQPSQSAFIGNVLVRDSHKGKGIGRALLECLIAKCLDLYQATPCLSVFNYNTRALLLYTKLGFVPYSAEPRLSHEGQEVVLLHMHLRY</sequence>
<keyword evidence="5" id="KW-1185">Reference proteome</keyword>
<evidence type="ECO:0000313" key="5">
    <source>
        <dbReference type="Proteomes" id="UP000241222"/>
    </source>
</evidence>
<dbReference type="SUPFAM" id="SSF55729">
    <property type="entry name" value="Acyl-CoA N-acyltransferases (Nat)"/>
    <property type="match status" value="1"/>
</dbReference>
<proteinExistence type="predicted"/>
<dbReference type="Pfam" id="PF00583">
    <property type="entry name" value="Acetyltransf_1"/>
    <property type="match status" value="1"/>
</dbReference>
<feature type="domain" description="N-acetyltransferase" evidence="3">
    <location>
        <begin position="1"/>
        <end position="154"/>
    </location>
</feature>